<evidence type="ECO:0000256" key="2">
    <source>
        <dbReference type="ARBA" id="ARBA00022803"/>
    </source>
</evidence>
<evidence type="ECO:0000313" key="6">
    <source>
        <dbReference type="Proteomes" id="UP000628448"/>
    </source>
</evidence>
<organism evidence="5 6">
    <name type="scientific">Panacibacter microcysteis</name>
    <dbReference type="NCBI Taxonomy" id="2793269"/>
    <lineage>
        <taxon>Bacteria</taxon>
        <taxon>Pseudomonadati</taxon>
        <taxon>Bacteroidota</taxon>
        <taxon>Chitinophagia</taxon>
        <taxon>Chitinophagales</taxon>
        <taxon>Chitinophagaceae</taxon>
        <taxon>Panacibacter</taxon>
    </lineage>
</organism>
<sequence length="1099" mass="126516">MHKQPLFVAILSFLSLSLHAQNNDEPLNSGEVLEQCVKYYEEGNYKKVIAACKTVSRNDTNYKRVLHELSYASYLDSQFDNSVSYARLGMAAYPEKAVDWYNLLGNSYDGLGKTKEALGSYDSMLTRNPYNYQGWFNKGLVYYHKDNFADAKTCFEKALMINPYHPSSHYFLGACAVKDGKVVPAMLSFSTCLLMGTEGKYAGNCVKFLSSIANAADDITKYTASPKQWSDDDFDLLQEIVISKIALNAKYKLKTDLEDPITRQLQVIMEKLEYNEADKGFWMQYYVPFFTDVYKKGSFNVMVNYMFSGLDIKAVKSYNQKNKKEINAFANDAGLYFTGIRRTGKLMVNERTDANKKYYFSDGYLLGIGSWTTVGSEDQLTGPWTFYFENGNVKSKGTFDASGEKTGEWSYYHENGQLKQTCPFADGKIHGKVYSWYDNGNPSEENEYKNDKLNGPTKVYYYNGLIKRTSNYSDDKREGEEKGYTYDGFPDYVAIYKNDELDGEVTGYHNNGKVHVIKHYTNGKLNGLYKVFAANGTLTQEGNYADDELVGEWKEYYDDKKIKSEYAYKDGKLTGPYKTYYENGKPRQIQNYNNGKVDGKEENFDEDGIKFSESIYENGRLRELSFFDKKGNAVNNFTTRRGAGNLTFYNAHGTKTDEGYFNKDGYREGKTTYYYASGKVRTEANFKDGLLQGERTIYYTNGKVSEKINFENDNEQGILKGFHINGNKRYNGYYNGGSKEAEHITYNLFGTPVSSFYYLDNDQNGYTVYYSANGKKDYEELYKNGWLCKAIQYDTMGNILAETDFPKGNGDLVYKHYNGKVYIKSAYRNYMVQGNYEAFFFDGTPNTFIHYKNGYRDSLSKTYFYGGKVRSEGRYNMGDKTAEWKYYYSNGKLNYIENYIDGEEEGTEILYNDDGTKDRVITYHKGNLEGPYIYYGDNNEPALQLNYHNDEVVSYTYNGKDGKLLAPIPVKNGTVKIVAYYSNGNKSVEVNYENNEIDGVRKFYHTNGELFVESAWIHGYQHGPRKVYYTGNKKQREEEYYYGNQHGVARSYFPNGKVRLEENWYNGELNGPSKLYDETGKLKETRVYYYDLLVNVIKE</sequence>
<dbReference type="InterPro" id="IPR051685">
    <property type="entry name" value="Ycf3/AcsC/BcsC/TPR_MFPF"/>
</dbReference>
<dbReference type="RefSeq" id="WP_196990251.1">
    <property type="nucleotide sequence ID" value="NZ_JADWYR010000001.1"/>
</dbReference>
<dbReference type="PROSITE" id="PS50005">
    <property type="entry name" value="TPR"/>
    <property type="match status" value="2"/>
</dbReference>
<feature type="repeat" description="TPR" evidence="3">
    <location>
        <begin position="98"/>
        <end position="131"/>
    </location>
</feature>
<keyword evidence="4" id="KW-0732">Signal</keyword>
<dbReference type="Pfam" id="PF07661">
    <property type="entry name" value="MORN_2"/>
    <property type="match status" value="12"/>
</dbReference>
<reference evidence="5" key="1">
    <citation type="submission" date="2020-11" db="EMBL/GenBank/DDBJ databases">
        <title>Bacterial whole genome sequence for Panacibacter sp. DH6.</title>
        <authorList>
            <person name="Le V."/>
            <person name="Ko S."/>
            <person name="Ahn C.-Y."/>
            <person name="Oh H.-M."/>
        </authorList>
    </citation>
    <scope>NUCLEOTIDE SEQUENCE</scope>
    <source>
        <strain evidence="5">DH6</strain>
    </source>
</reference>
<dbReference type="SUPFAM" id="SSF82185">
    <property type="entry name" value="Histone H3 K4-specific methyltransferase SET7/9 N-terminal domain"/>
    <property type="match status" value="5"/>
</dbReference>
<name>A0A931E6U2_9BACT</name>
<dbReference type="EMBL" id="JADWYR010000001">
    <property type="protein sequence ID" value="MBG9376234.1"/>
    <property type="molecule type" value="Genomic_DNA"/>
</dbReference>
<keyword evidence="1" id="KW-0677">Repeat</keyword>
<keyword evidence="6" id="KW-1185">Reference proteome</keyword>
<evidence type="ECO:0000256" key="3">
    <source>
        <dbReference type="PROSITE-ProRule" id="PRU00339"/>
    </source>
</evidence>
<dbReference type="Gene3D" id="2.20.110.10">
    <property type="entry name" value="Histone H3 K4-specific methyltransferase SET7/9 N-terminal domain"/>
    <property type="match status" value="6"/>
</dbReference>
<dbReference type="Gene3D" id="3.90.930.1">
    <property type="match status" value="2"/>
</dbReference>
<dbReference type="InterPro" id="IPR019734">
    <property type="entry name" value="TPR_rpt"/>
</dbReference>
<dbReference type="SMART" id="SM00028">
    <property type="entry name" value="TPR"/>
    <property type="match status" value="2"/>
</dbReference>
<accession>A0A931E6U2</accession>
<keyword evidence="2 3" id="KW-0802">TPR repeat</keyword>
<dbReference type="PANTHER" id="PTHR44943">
    <property type="entry name" value="CELLULOSE SYNTHASE OPERON PROTEIN C"/>
    <property type="match status" value="1"/>
</dbReference>
<proteinExistence type="predicted"/>
<evidence type="ECO:0000313" key="5">
    <source>
        <dbReference type="EMBL" id="MBG9376234.1"/>
    </source>
</evidence>
<comment type="caution">
    <text evidence="5">The sequence shown here is derived from an EMBL/GenBank/DDBJ whole genome shotgun (WGS) entry which is preliminary data.</text>
</comment>
<dbReference type="AlphaFoldDB" id="A0A931E6U2"/>
<dbReference type="Proteomes" id="UP000628448">
    <property type="component" value="Unassembled WGS sequence"/>
</dbReference>
<evidence type="ECO:0000256" key="4">
    <source>
        <dbReference type="SAM" id="SignalP"/>
    </source>
</evidence>
<protein>
    <submittedName>
        <fullName evidence="5">Tetratricopeptide repeat protein</fullName>
    </submittedName>
</protein>
<evidence type="ECO:0000256" key="1">
    <source>
        <dbReference type="ARBA" id="ARBA00022737"/>
    </source>
</evidence>
<dbReference type="Gene3D" id="1.25.40.10">
    <property type="entry name" value="Tetratricopeptide repeat domain"/>
    <property type="match status" value="1"/>
</dbReference>
<feature type="chain" id="PRO_5037712811" evidence="4">
    <location>
        <begin position="21"/>
        <end position="1099"/>
    </location>
</feature>
<gene>
    <name evidence="5" type="ORF">I5907_08305</name>
</gene>
<dbReference type="InterPro" id="IPR011652">
    <property type="entry name" value="MORN_2"/>
</dbReference>
<feature type="signal peptide" evidence="4">
    <location>
        <begin position="1"/>
        <end position="20"/>
    </location>
</feature>
<feature type="repeat" description="TPR" evidence="3">
    <location>
        <begin position="132"/>
        <end position="165"/>
    </location>
</feature>
<dbReference type="InterPro" id="IPR011990">
    <property type="entry name" value="TPR-like_helical_dom_sf"/>
</dbReference>
<dbReference type="PANTHER" id="PTHR44943:SF8">
    <property type="entry name" value="TPR REPEAT-CONTAINING PROTEIN MJ0263"/>
    <property type="match status" value="1"/>
</dbReference>
<dbReference type="SUPFAM" id="SSF48452">
    <property type="entry name" value="TPR-like"/>
    <property type="match status" value="1"/>
</dbReference>
<dbReference type="Pfam" id="PF00515">
    <property type="entry name" value="TPR_1"/>
    <property type="match status" value="1"/>
</dbReference>